<sequence>MKRFMVFLLAATLLLGGTTMALAKVKWDMHLNYPATNFHSQGAQRFADAVKEATGGEVEIVLHPGSALGFKGPELLRAVAEGQLAIAEVPTGMVEGDAPLLALTAQPFISTNAFEQRLLYVLSKPAYAKVLKKFNQFTLYTSVWPFSGIYTQRAIKNIDDLKGLKMRVYDGTGLAFGKATGIAARKMPFSEVYPAMKAGLLDSMYTSSVSGVDAKAWEVLKYFTRINIVGPVNMINVNMEAWNKLDKKTQAKILDIAKDMENEMWELAGEMDRKSVKTLADNGMKVLKVDSAFRAQLNKVGEELRAKWAKKAGKDAQNILTEYYRITGR</sequence>
<proteinExistence type="predicted"/>
<dbReference type="NCBIfam" id="NF037995">
    <property type="entry name" value="TRAP_S1"/>
    <property type="match status" value="1"/>
</dbReference>
<dbReference type="Gene3D" id="3.40.190.170">
    <property type="entry name" value="Bacterial extracellular solute-binding protein, family 7"/>
    <property type="match status" value="1"/>
</dbReference>
<dbReference type="InterPro" id="IPR018389">
    <property type="entry name" value="DctP_fam"/>
</dbReference>
<dbReference type="Proteomes" id="UP000032233">
    <property type="component" value="Unassembled WGS sequence"/>
</dbReference>
<feature type="chain" id="PRO_5002242476" description="ABC transporter substrate-binding protein" evidence="2">
    <location>
        <begin position="24"/>
        <end position="329"/>
    </location>
</feature>
<dbReference type="InParanoid" id="A0A0D2GA58"/>
<keyword evidence="1 2" id="KW-0732">Signal</keyword>
<dbReference type="GO" id="GO:0055085">
    <property type="term" value="P:transmembrane transport"/>
    <property type="evidence" value="ECO:0007669"/>
    <property type="project" value="InterPro"/>
</dbReference>
<dbReference type="Pfam" id="PF03480">
    <property type="entry name" value="DctP"/>
    <property type="match status" value="1"/>
</dbReference>
<dbReference type="EMBL" id="AZAC01000045">
    <property type="protein sequence ID" value="KIX11767.1"/>
    <property type="molecule type" value="Genomic_DNA"/>
</dbReference>
<dbReference type="PANTHER" id="PTHR33376">
    <property type="match status" value="1"/>
</dbReference>
<reference evidence="3 4" key="1">
    <citation type="submission" date="2013-11" db="EMBL/GenBank/DDBJ databases">
        <title>Metagenomic analysis of a methanogenic consortium involved in long chain n-alkane degradation.</title>
        <authorList>
            <person name="Davidova I.A."/>
            <person name="Callaghan A.V."/>
            <person name="Wawrik B."/>
            <person name="Pruitt S."/>
            <person name="Marks C."/>
            <person name="Duncan K.E."/>
            <person name="Suflita J.M."/>
        </authorList>
    </citation>
    <scope>NUCLEOTIDE SEQUENCE [LARGE SCALE GENOMIC DNA]</scope>
    <source>
        <strain evidence="3 4">SPR</strain>
    </source>
</reference>
<dbReference type="STRING" id="1429043.X474_22820"/>
<keyword evidence="4" id="KW-1185">Reference proteome</keyword>
<organism evidence="3 4">
    <name type="scientific">Dethiosulfatarculus sandiegensis</name>
    <dbReference type="NCBI Taxonomy" id="1429043"/>
    <lineage>
        <taxon>Bacteria</taxon>
        <taxon>Pseudomonadati</taxon>
        <taxon>Thermodesulfobacteriota</taxon>
        <taxon>Desulfarculia</taxon>
        <taxon>Desulfarculales</taxon>
        <taxon>Desulfarculaceae</taxon>
        <taxon>Dethiosulfatarculus</taxon>
    </lineage>
</organism>
<name>A0A0D2GA58_9BACT</name>
<dbReference type="CDD" id="cd13602">
    <property type="entry name" value="PBP2_TRAP_BpDctp6_7"/>
    <property type="match status" value="1"/>
</dbReference>
<dbReference type="AlphaFoldDB" id="A0A0D2GA58"/>
<accession>A0A0D2GA58</accession>
<dbReference type="InterPro" id="IPR038404">
    <property type="entry name" value="TRAP_DctP_sf"/>
</dbReference>
<dbReference type="OrthoDB" id="9783941at2"/>
<evidence type="ECO:0000313" key="4">
    <source>
        <dbReference type="Proteomes" id="UP000032233"/>
    </source>
</evidence>
<dbReference type="PANTHER" id="PTHR33376:SF4">
    <property type="entry name" value="SIALIC ACID-BINDING PERIPLASMIC PROTEIN SIAP"/>
    <property type="match status" value="1"/>
</dbReference>
<dbReference type="RefSeq" id="WP_044351635.1">
    <property type="nucleotide sequence ID" value="NZ_AZAC01000045.1"/>
</dbReference>
<evidence type="ECO:0008006" key="5">
    <source>
        <dbReference type="Google" id="ProtNLM"/>
    </source>
</evidence>
<evidence type="ECO:0000313" key="3">
    <source>
        <dbReference type="EMBL" id="KIX11767.1"/>
    </source>
</evidence>
<feature type="signal peptide" evidence="2">
    <location>
        <begin position="1"/>
        <end position="23"/>
    </location>
</feature>
<evidence type="ECO:0000256" key="1">
    <source>
        <dbReference type="ARBA" id="ARBA00022729"/>
    </source>
</evidence>
<evidence type="ECO:0000256" key="2">
    <source>
        <dbReference type="SAM" id="SignalP"/>
    </source>
</evidence>
<comment type="caution">
    <text evidence="3">The sequence shown here is derived from an EMBL/GenBank/DDBJ whole genome shotgun (WGS) entry which is preliminary data.</text>
</comment>
<gene>
    <name evidence="3" type="ORF">X474_22820</name>
</gene>
<protein>
    <recommendedName>
        <fullName evidence="5">ABC transporter substrate-binding protein</fullName>
    </recommendedName>
</protein>